<dbReference type="InterPro" id="IPR050245">
    <property type="entry name" value="PrsA_foldase"/>
</dbReference>
<evidence type="ECO:0000256" key="2">
    <source>
        <dbReference type="ARBA" id="ARBA00007656"/>
    </source>
</evidence>
<dbReference type="Pfam" id="PF13616">
    <property type="entry name" value="Rotamase_3"/>
    <property type="match status" value="1"/>
</dbReference>
<feature type="compositionally biased region" description="Low complexity" evidence="9">
    <location>
        <begin position="35"/>
        <end position="47"/>
    </location>
</feature>
<dbReference type="EMBL" id="NOWT01000001">
    <property type="protein sequence ID" value="OYD86372.1"/>
    <property type="molecule type" value="Genomic_DNA"/>
</dbReference>
<accession>A0A235HKV1</accession>
<keyword evidence="8 12" id="KW-0413">Isomerase</keyword>
<gene>
    <name evidence="12" type="ORF">CHT98_02085</name>
</gene>
<dbReference type="SUPFAM" id="SSF109998">
    <property type="entry name" value="Triger factor/SurA peptide-binding domain-like"/>
    <property type="match status" value="1"/>
</dbReference>
<evidence type="ECO:0000256" key="9">
    <source>
        <dbReference type="SAM" id="MobiDB-lite"/>
    </source>
</evidence>
<evidence type="ECO:0000256" key="6">
    <source>
        <dbReference type="ARBA" id="ARBA00030642"/>
    </source>
</evidence>
<evidence type="ECO:0000256" key="1">
    <source>
        <dbReference type="ARBA" id="ARBA00000971"/>
    </source>
</evidence>
<evidence type="ECO:0000313" key="13">
    <source>
        <dbReference type="Proteomes" id="UP000215367"/>
    </source>
</evidence>
<feature type="chain" id="PRO_5013144769" description="Parvulin-like PPIase" evidence="10">
    <location>
        <begin position="25"/>
        <end position="314"/>
    </location>
</feature>
<evidence type="ECO:0000256" key="3">
    <source>
        <dbReference type="ARBA" id="ARBA00013194"/>
    </source>
</evidence>
<dbReference type="InterPro" id="IPR000297">
    <property type="entry name" value="PPIase_PpiC"/>
</dbReference>
<evidence type="ECO:0000313" key="12">
    <source>
        <dbReference type="EMBL" id="OYD86372.1"/>
    </source>
</evidence>
<evidence type="ECO:0000256" key="8">
    <source>
        <dbReference type="PROSITE-ProRule" id="PRU00278"/>
    </source>
</evidence>
<reference evidence="12 13" key="1">
    <citation type="submission" date="2017-07" db="EMBL/GenBank/DDBJ databases">
        <title>Whole genome sequence of Azospirillum brasilense 2A1, a potential biofertilizer strain.</title>
        <authorList>
            <person name="Fontana C.A."/>
            <person name="Toffoli L.M."/>
            <person name="Salazar S.M."/>
            <person name="Puglisi E."/>
            <person name="Pedraza R."/>
            <person name="Bassi D."/>
            <person name="Cocconcelli P.S."/>
        </authorList>
    </citation>
    <scope>NUCLEOTIDE SEQUENCE [LARGE SCALE GENOMIC DNA]</scope>
    <source>
        <strain evidence="12 13">2A1</strain>
    </source>
</reference>
<sequence>MVNRVFRAALLSMAACGLALAAHAQTPAPAPAATPAPAAQAAPAPADADPVVARVNGEAVHRSDVQRMVAQLPPQVQQMPLEMIYPAVIEQLVNSKLVAEAGYKANLAGTPEVKDEIKRAEERAVQRAYIQKEVQSRITPAKLDEAYQAFLKQNPAQEEVKASHILVEKEDEAKAIIAQLKKGGDFAKLAKEKSKDPVAAEQGGDLGYFTKDTMVEPFADAAFAMKKGEVSKEPVKTQFGWHIIKVEDKRTQPQPSLDEVKPQLEQQLSKDIVTNVVDDLRKVAKVETFQLDGSPMPKEEPAQTAPKAEEPKKN</sequence>
<name>A0A235HKV1_AZOBR</name>
<evidence type="ECO:0000256" key="10">
    <source>
        <dbReference type="SAM" id="SignalP"/>
    </source>
</evidence>
<feature type="region of interest" description="Disordered" evidence="9">
    <location>
        <begin position="28"/>
        <end position="47"/>
    </location>
</feature>
<evidence type="ECO:0000256" key="4">
    <source>
        <dbReference type="ARBA" id="ARBA00018370"/>
    </source>
</evidence>
<feature type="compositionally biased region" description="Basic and acidic residues" evidence="9">
    <location>
        <begin position="297"/>
        <end position="314"/>
    </location>
</feature>
<feature type="domain" description="PpiC" evidence="11">
    <location>
        <begin position="157"/>
        <end position="248"/>
    </location>
</feature>
<feature type="signal peptide" evidence="10">
    <location>
        <begin position="1"/>
        <end position="24"/>
    </location>
</feature>
<dbReference type="Gene3D" id="1.10.8.1040">
    <property type="match status" value="1"/>
</dbReference>
<keyword evidence="10" id="KW-0732">Signal</keyword>
<dbReference type="PROSITE" id="PS50198">
    <property type="entry name" value="PPIC_PPIASE_2"/>
    <property type="match status" value="1"/>
</dbReference>
<organism evidence="12 13">
    <name type="scientific">Azospirillum brasilense</name>
    <dbReference type="NCBI Taxonomy" id="192"/>
    <lineage>
        <taxon>Bacteria</taxon>
        <taxon>Pseudomonadati</taxon>
        <taxon>Pseudomonadota</taxon>
        <taxon>Alphaproteobacteria</taxon>
        <taxon>Rhodospirillales</taxon>
        <taxon>Azospirillaceae</taxon>
        <taxon>Azospirillum</taxon>
    </lineage>
</organism>
<dbReference type="RefSeq" id="WP_094301620.1">
    <property type="nucleotide sequence ID" value="NZ_NOWT01000001.1"/>
</dbReference>
<proteinExistence type="inferred from homology"/>
<dbReference type="InterPro" id="IPR027304">
    <property type="entry name" value="Trigger_fact/SurA_dom_sf"/>
</dbReference>
<evidence type="ECO:0000256" key="7">
    <source>
        <dbReference type="ARBA" id="ARBA00031484"/>
    </source>
</evidence>
<feature type="region of interest" description="Disordered" evidence="9">
    <location>
        <begin position="288"/>
        <end position="314"/>
    </location>
</feature>
<dbReference type="SUPFAM" id="SSF54534">
    <property type="entry name" value="FKBP-like"/>
    <property type="match status" value="1"/>
</dbReference>
<keyword evidence="5 8" id="KW-0697">Rotamase</keyword>
<comment type="caution">
    <text evidence="12">The sequence shown here is derived from an EMBL/GenBank/DDBJ whole genome shotgun (WGS) entry which is preliminary data.</text>
</comment>
<evidence type="ECO:0000256" key="5">
    <source>
        <dbReference type="ARBA" id="ARBA00023110"/>
    </source>
</evidence>
<dbReference type="AlphaFoldDB" id="A0A235HKV1"/>
<comment type="similarity">
    <text evidence="2">Belongs to the PpiC/parvulin rotamase family.</text>
</comment>
<comment type="catalytic activity">
    <reaction evidence="1">
        <text>[protein]-peptidylproline (omega=180) = [protein]-peptidylproline (omega=0)</text>
        <dbReference type="Rhea" id="RHEA:16237"/>
        <dbReference type="Rhea" id="RHEA-COMP:10747"/>
        <dbReference type="Rhea" id="RHEA-COMP:10748"/>
        <dbReference type="ChEBI" id="CHEBI:83833"/>
        <dbReference type="ChEBI" id="CHEBI:83834"/>
        <dbReference type="EC" id="5.2.1.8"/>
    </reaction>
</comment>
<dbReference type="Proteomes" id="UP000215367">
    <property type="component" value="Unassembled WGS sequence"/>
</dbReference>
<dbReference type="EC" id="5.2.1.8" evidence="3"/>
<dbReference type="GO" id="GO:0003755">
    <property type="term" value="F:peptidyl-prolyl cis-trans isomerase activity"/>
    <property type="evidence" value="ECO:0007669"/>
    <property type="project" value="UniProtKB-KW"/>
</dbReference>
<protein>
    <recommendedName>
        <fullName evidence="4">Parvulin-like PPIase</fullName>
        <ecNumber evidence="3">5.2.1.8</ecNumber>
    </recommendedName>
    <alternativeName>
        <fullName evidence="6">Peptidyl-prolyl cis-trans isomerase plp</fullName>
    </alternativeName>
    <alternativeName>
        <fullName evidence="7">Rotamase plp</fullName>
    </alternativeName>
</protein>
<evidence type="ECO:0000259" key="11">
    <source>
        <dbReference type="PROSITE" id="PS50198"/>
    </source>
</evidence>
<dbReference type="Gene3D" id="3.10.50.40">
    <property type="match status" value="1"/>
</dbReference>
<dbReference type="PANTHER" id="PTHR47245:SF2">
    <property type="entry name" value="PEPTIDYL-PROLYL CIS-TRANS ISOMERASE HP_0175-RELATED"/>
    <property type="match status" value="1"/>
</dbReference>
<dbReference type="PANTHER" id="PTHR47245">
    <property type="entry name" value="PEPTIDYLPROLYL ISOMERASE"/>
    <property type="match status" value="1"/>
</dbReference>
<dbReference type="InterPro" id="IPR046357">
    <property type="entry name" value="PPIase_dom_sf"/>
</dbReference>